<reference evidence="2 4" key="1">
    <citation type="journal article" date="2012" name="Nature">
        <title>Algal genomes reveal evolutionary mosaicism and the fate of nucleomorphs.</title>
        <authorList>
            <consortium name="DOE Joint Genome Institute"/>
            <person name="Curtis B.A."/>
            <person name="Tanifuji G."/>
            <person name="Burki F."/>
            <person name="Gruber A."/>
            <person name="Irimia M."/>
            <person name="Maruyama S."/>
            <person name="Arias M.C."/>
            <person name="Ball S.G."/>
            <person name="Gile G.H."/>
            <person name="Hirakawa Y."/>
            <person name="Hopkins J.F."/>
            <person name="Kuo A."/>
            <person name="Rensing S.A."/>
            <person name="Schmutz J."/>
            <person name="Symeonidi A."/>
            <person name="Elias M."/>
            <person name="Eveleigh R.J."/>
            <person name="Herman E.K."/>
            <person name="Klute M.J."/>
            <person name="Nakayama T."/>
            <person name="Obornik M."/>
            <person name="Reyes-Prieto A."/>
            <person name="Armbrust E.V."/>
            <person name="Aves S.J."/>
            <person name="Beiko R.G."/>
            <person name="Coutinho P."/>
            <person name="Dacks J.B."/>
            <person name="Durnford D.G."/>
            <person name="Fast N.M."/>
            <person name="Green B.R."/>
            <person name="Grisdale C.J."/>
            <person name="Hempel F."/>
            <person name="Henrissat B."/>
            <person name="Hoppner M.P."/>
            <person name="Ishida K."/>
            <person name="Kim E."/>
            <person name="Koreny L."/>
            <person name="Kroth P.G."/>
            <person name="Liu Y."/>
            <person name="Malik S.B."/>
            <person name="Maier U.G."/>
            <person name="McRose D."/>
            <person name="Mock T."/>
            <person name="Neilson J.A."/>
            <person name="Onodera N.T."/>
            <person name="Poole A.M."/>
            <person name="Pritham E.J."/>
            <person name="Richards T.A."/>
            <person name="Rocap G."/>
            <person name="Roy S.W."/>
            <person name="Sarai C."/>
            <person name="Schaack S."/>
            <person name="Shirato S."/>
            <person name="Slamovits C.H."/>
            <person name="Spencer D.F."/>
            <person name="Suzuki S."/>
            <person name="Worden A.Z."/>
            <person name="Zauner S."/>
            <person name="Barry K."/>
            <person name="Bell C."/>
            <person name="Bharti A.K."/>
            <person name="Crow J.A."/>
            <person name="Grimwood J."/>
            <person name="Kramer R."/>
            <person name="Lindquist E."/>
            <person name="Lucas S."/>
            <person name="Salamov A."/>
            <person name="McFadden G.I."/>
            <person name="Lane C.E."/>
            <person name="Keeling P.J."/>
            <person name="Gray M.W."/>
            <person name="Grigoriev I.V."/>
            <person name="Archibald J.M."/>
        </authorList>
    </citation>
    <scope>NUCLEOTIDE SEQUENCE</scope>
    <source>
        <strain evidence="2 4">CCMP2712</strain>
    </source>
</reference>
<evidence type="ECO:0000313" key="3">
    <source>
        <dbReference type="EnsemblProtists" id="EKX52953"/>
    </source>
</evidence>
<dbReference type="GeneID" id="17309781"/>
<accession>L1JXY5</accession>
<dbReference type="PaxDb" id="55529-EKX52953"/>
<feature type="compositionally biased region" description="Polar residues" evidence="1">
    <location>
        <begin position="116"/>
        <end position="129"/>
    </location>
</feature>
<sequence length="129" mass="14988">MEASRLPRVEMARRMKALTACDEVLLACDDVAFKIELCFRPVLERRRVEKVADKFKDYVSENELKTKLDYVSEHRNMLLKKLKEMGVKETDLPAVELDSDKHFHEISPLRPDGRMNSLSLSSFDMGQEQ</sequence>
<reference evidence="4" key="2">
    <citation type="submission" date="2012-11" db="EMBL/GenBank/DDBJ databases">
        <authorList>
            <person name="Kuo A."/>
            <person name="Curtis B.A."/>
            <person name="Tanifuji G."/>
            <person name="Burki F."/>
            <person name="Gruber A."/>
            <person name="Irimia M."/>
            <person name="Maruyama S."/>
            <person name="Arias M.C."/>
            <person name="Ball S.G."/>
            <person name="Gile G.H."/>
            <person name="Hirakawa Y."/>
            <person name="Hopkins J.F."/>
            <person name="Rensing S.A."/>
            <person name="Schmutz J."/>
            <person name="Symeonidi A."/>
            <person name="Elias M."/>
            <person name="Eveleigh R.J."/>
            <person name="Herman E.K."/>
            <person name="Klute M.J."/>
            <person name="Nakayama T."/>
            <person name="Obornik M."/>
            <person name="Reyes-Prieto A."/>
            <person name="Armbrust E.V."/>
            <person name="Aves S.J."/>
            <person name="Beiko R.G."/>
            <person name="Coutinho P."/>
            <person name="Dacks J.B."/>
            <person name="Durnford D.G."/>
            <person name="Fast N.M."/>
            <person name="Green B.R."/>
            <person name="Grisdale C."/>
            <person name="Hempe F."/>
            <person name="Henrissat B."/>
            <person name="Hoppner M.P."/>
            <person name="Ishida K.-I."/>
            <person name="Kim E."/>
            <person name="Koreny L."/>
            <person name="Kroth P.G."/>
            <person name="Liu Y."/>
            <person name="Malik S.-B."/>
            <person name="Maier U.G."/>
            <person name="McRose D."/>
            <person name="Mock T."/>
            <person name="Neilson J.A."/>
            <person name="Onodera N.T."/>
            <person name="Poole A.M."/>
            <person name="Pritham E.J."/>
            <person name="Richards T.A."/>
            <person name="Rocap G."/>
            <person name="Roy S.W."/>
            <person name="Sarai C."/>
            <person name="Schaack S."/>
            <person name="Shirato S."/>
            <person name="Slamovits C.H."/>
            <person name="Spencer D.F."/>
            <person name="Suzuki S."/>
            <person name="Worden A.Z."/>
            <person name="Zauner S."/>
            <person name="Barry K."/>
            <person name="Bell C."/>
            <person name="Bharti A.K."/>
            <person name="Crow J.A."/>
            <person name="Grimwood J."/>
            <person name="Kramer R."/>
            <person name="Lindquist E."/>
            <person name="Lucas S."/>
            <person name="Salamov A."/>
            <person name="McFadden G.I."/>
            <person name="Lane C.E."/>
            <person name="Keeling P.J."/>
            <person name="Gray M.W."/>
            <person name="Grigoriev I.V."/>
            <person name="Archibald J.M."/>
        </authorList>
    </citation>
    <scope>NUCLEOTIDE SEQUENCE</scope>
    <source>
        <strain evidence="4">CCMP2712</strain>
    </source>
</reference>
<name>L1JXY5_GUITC</name>
<reference evidence="3" key="3">
    <citation type="submission" date="2015-06" db="UniProtKB">
        <authorList>
            <consortium name="EnsemblProtists"/>
        </authorList>
    </citation>
    <scope>IDENTIFICATION</scope>
</reference>
<protein>
    <submittedName>
        <fullName evidence="2 3">Uncharacterized protein</fullName>
    </submittedName>
</protein>
<evidence type="ECO:0000256" key="1">
    <source>
        <dbReference type="SAM" id="MobiDB-lite"/>
    </source>
</evidence>
<dbReference type="RefSeq" id="XP_005839933.1">
    <property type="nucleotide sequence ID" value="XM_005839876.1"/>
</dbReference>
<gene>
    <name evidence="2" type="ORF">GUITHDRAFT_101405</name>
</gene>
<keyword evidence="4" id="KW-1185">Reference proteome</keyword>
<organism evidence="2">
    <name type="scientific">Guillardia theta (strain CCMP2712)</name>
    <name type="common">Cryptophyte</name>
    <dbReference type="NCBI Taxonomy" id="905079"/>
    <lineage>
        <taxon>Eukaryota</taxon>
        <taxon>Cryptophyceae</taxon>
        <taxon>Pyrenomonadales</taxon>
        <taxon>Geminigeraceae</taxon>
        <taxon>Guillardia</taxon>
    </lineage>
</organism>
<proteinExistence type="predicted"/>
<feature type="region of interest" description="Disordered" evidence="1">
    <location>
        <begin position="106"/>
        <end position="129"/>
    </location>
</feature>
<evidence type="ECO:0000313" key="2">
    <source>
        <dbReference type="EMBL" id="EKX52953.1"/>
    </source>
</evidence>
<dbReference type="Proteomes" id="UP000011087">
    <property type="component" value="Unassembled WGS sequence"/>
</dbReference>
<dbReference type="AlphaFoldDB" id="L1JXY5"/>
<dbReference type="KEGG" id="gtt:GUITHDRAFT_101405"/>
<dbReference type="HOGENOM" id="CLU_1952957_0_0_1"/>
<evidence type="ECO:0000313" key="4">
    <source>
        <dbReference type="Proteomes" id="UP000011087"/>
    </source>
</evidence>
<dbReference type="EnsemblProtists" id="EKX52953">
    <property type="protein sequence ID" value="EKX52953"/>
    <property type="gene ID" value="GUITHDRAFT_101405"/>
</dbReference>
<dbReference type="EMBL" id="JH992971">
    <property type="protein sequence ID" value="EKX52953.1"/>
    <property type="molecule type" value="Genomic_DNA"/>
</dbReference>